<dbReference type="RefSeq" id="WP_070079301.1">
    <property type="nucleotide sequence ID" value="NZ_CP017415.1"/>
</dbReference>
<accession>A0A1D8IQX2</accession>
<dbReference type="Proteomes" id="UP000095401">
    <property type="component" value="Chromosome"/>
</dbReference>
<evidence type="ECO:0000313" key="2">
    <source>
        <dbReference type="Proteomes" id="UP000095401"/>
    </source>
</evidence>
<name>A0A1D8IQX2_9GAMM</name>
<dbReference type="KEGG" id="aprs:BI364_14165"/>
<dbReference type="EMBL" id="CP017415">
    <property type="protein sequence ID" value="AOU98948.1"/>
    <property type="molecule type" value="Genomic_DNA"/>
</dbReference>
<proteinExistence type="predicted"/>
<sequence>MSVGIKPAASAAGLWPSAEYDRQIARLRAAIGCSIYLIEARLDAPVPSASASGRPHELMGLIDYPRPDPARRLYPHLLLLDDGRGLNLGRVLRVSLDRAYAPSAEQCLFTDAALMQLLLPSERSLSRRLIREVSHVQLGELLGRSTPDRVLEDDST</sequence>
<organism evidence="1 2">
    <name type="scientific">Acidihalobacter yilgarnensis</name>
    <dbReference type="NCBI Taxonomy" id="2819280"/>
    <lineage>
        <taxon>Bacteria</taxon>
        <taxon>Pseudomonadati</taxon>
        <taxon>Pseudomonadota</taxon>
        <taxon>Gammaproteobacteria</taxon>
        <taxon>Chromatiales</taxon>
        <taxon>Ectothiorhodospiraceae</taxon>
        <taxon>Acidihalobacter</taxon>
    </lineage>
</organism>
<evidence type="ECO:0000313" key="1">
    <source>
        <dbReference type="EMBL" id="AOU98948.1"/>
    </source>
</evidence>
<keyword evidence="2" id="KW-1185">Reference proteome</keyword>
<dbReference type="AlphaFoldDB" id="A0A1D8IQX2"/>
<reference evidence="2" key="1">
    <citation type="submission" date="2016-09" db="EMBL/GenBank/DDBJ databases">
        <title>Acidihalobacter prosperus F5.</title>
        <authorList>
            <person name="Khaleque H.N."/>
            <person name="Ramsay J.P."/>
            <person name="Kaksonen A.H."/>
            <person name="Boxall N.J."/>
            <person name="Watkin E.L.J."/>
        </authorList>
    </citation>
    <scope>NUCLEOTIDE SEQUENCE [LARGE SCALE GENOMIC DNA]</scope>
    <source>
        <strain evidence="2">F5</strain>
    </source>
</reference>
<gene>
    <name evidence="1" type="ORF">BI364_14165</name>
</gene>
<protein>
    <submittedName>
        <fullName evidence="1">Uncharacterized protein</fullName>
    </submittedName>
</protein>